<feature type="domain" description="D-isomer specific 2-hydroxyacid dehydrogenase catalytic" evidence="4">
    <location>
        <begin position="14"/>
        <end position="324"/>
    </location>
</feature>
<evidence type="ECO:0000256" key="3">
    <source>
        <dbReference type="RuleBase" id="RU003719"/>
    </source>
</evidence>
<dbReference type="InterPro" id="IPR050223">
    <property type="entry name" value="D-isomer_2-hydroxyacid_DH"/>
</dbReference>
<dbReference type="PANTHER" id="PTHR10996:SF257">
    <property type="entry name" value="GLYOXYLATE REDUCTASE 1"/>
    <property type="match status" value="1"/>
</dbReference>
<dbReference type="Pfam" id="PF02826">
    <property type="entry name" value="2-Hacid_dh_C"/>
    <property type="match status" value="1"/>
</dbReference>
<dbReference type="EC" id="1.1.1.215" evidence="6"/>
<dbReference type="SUPFAM" id="SSF51735">
    <property type="entry name" value="NAD(P)-binding Rossmann-fold domains"/>
    <property type="match status" value="1"/>
</dbReference>
<dbReference type="BioCyc" id="PMAR59922:G1G80-995-MONOMER"/>
<evidence type="ECO:0000256" key="1">
    <source>
        <dbReference type="ARBA" id="ARBA00005854"/>
    </source>
</evidence>
<proteinExistence type="inferred from homology"/>
<gene>
    <name evidence="6" type="ordered locus">P9303_11271</name>
</gene>
<dbReference type="PROSITE" id="PS00671">
    <property type="entry name" value="D_2_HYDROXYACID_DH_3"/>
    <property type="match status" value="1"/>
</dbReference>
<dbReference type="GO" id="GO:0051287">
    <property type="term" value="F:NAD binding"/>
    <property type="evidence" value="ECO:0007669"/>
    <property type="project" value="InterPro"/>
</dbReference>
<dbReference type="CDD" id="cd12157">
    <property type="entry name" value="PTDH"/>
    <property type="match status" value="1"/>
</dbReference>
<evidence type="ECO:0000259" key="5">
    <source>
        <dbReference type="Pfam" id="PF02826"/>
    </source>
</evidence>
<dbReference type="GO" id="GO:0008465">
    <property type="term" value="F:hydroxypyruvate reductase (NADH) activity"/>
    <property type="evidence" value="ECO:0007669"/>
    <property type="project" value="TreeGrafter"/>
</dbReference>
<dbReference type="EMBL" id="CP000554">
    <property type="protein sequence ID" value="ABM77876.1"/>
    <property type="molecule type" value="Genomic_DNA"/>
</dbReference>
<dbReference type="GO" id="GO:0008873">
    <property type="term" value="F:gluconate 2-dehydrogenase activity"/>
    <property type="evidence" value="ECO:0007669"/>
    <property type="project" value="UniProtKB-EC"/>
</dbReference>
<comment type="similarity">
    <text evidence="1 3">Belongs to the D-isomer specific 2-hydroxyacid dehydrogenase family.</text>
</comment>
<dbReference type="AlphaFoldDB" id="A2C8R6"/>
<protein>
    <submittedName>
        <fullName evidence="6">Lactate dehydrogenase</fullName>
        <ecNumber evidence="6">1.1.1.215</ecNumber>
    </submittedName>
</protein>
<organism evidence="6 7">
    <name type="scientific">Prochlorococcus marinus (strain MIT 9303)</name>
    <dbReference type="NCBI Taxonomy" id="59922"/>
    <lineage>
        <taxon>Bacteria</taxon>
        <taxon>Bacillati</taxon>
        <taxon>Cyanobacteriota</taxon>
        <taxon>Cyanophyceae</taxon>
        <taxon>Synechococcales</taxon>
        <taxon>Prochlorococcaceae</taxon>
        <taxon>Prochlorococcus</taxon>
    </lineage>
</organism>
<accession>A2C8R6</accession>
<dbReference type="InterPro" id="IPR006139">
    <property type="entry name" value="D-isomer_2_OHA_DH_cat_dom"/>
</dbReference>
<dbReference type="STRING" id="59922.P9303_11271"/>
<dbReference type="GO" id="GO:0005829">
    <property type="term" value="C:cytosol"/>
    <property type="evidence" value="ECO:0007669"/>
    <property type="project" value="TreeGrafter"/>
</dbReference>
<dbReference type="SUPFAM" id="SSF52283">
    <property type="entry name" value="Formate/glycerate dehydrogenase catalytic domain-like"/>
    <property type="match status" value="1"/>
</dbReference>
<evidence type="ECO:0000313" key="7">
    <source>
        <dbReference type="Proteomes" id="UP000002274"/>
    </source>
</evidence>
<dbReference type="Pfam" id="PF00389">
    <property type="entry name" value="2-Hacid_dh"/>
    <property type="match status" value="1"/>
</dbReference>
<sequence length="333" mass="36696">MTLTASPDPRPHLVITNYVQEEVIDLLSTFARVTANRSQAPWSRSDLLEAARYADGLLMFMPDYVDAQFLDQCPRLRSIAGALRGFDNFDLAACEARGVRYRFIPNLLAAPTAELTVAMLISLARSMPAGDAFVRSGRFHGWRPKFYSKGVINSTVGILGMGQLGLEFAKRMQGFGATLLYSDPVPLDRTCEQRLELAHVEFNELLERSDHLVLMVPLDNDTQHLINSDVLTRCKPGAVLINPCRGSVVDELAVVEALQSGHLAGYGADVFEMEDWARRDHPESIPQALLDQPDRTLLTPHIGSAVQTIREDIAMTAALNLKALVLTTLSPIA</sequence>
<dbReference type="KEGG" id="pmf:P9303_11271"/>
<feature type="domain" description="D-isomer specific 2-hydroxyacid dehydrogenase NAD-binding" evidence="5">
    <location>
        <begin position="117"/>
        <end position="303"/>
    </location>
</feature>
<evidence type="ECO:0000256" key="2">
    <source>
        <dbReference type="ARBA" id="ARBA00023002"/>
    </source>
</evidence>
<evidence type="ECO:0000259" key="4">
    <source>
        <dbReference type="Pfam" id="PF00389"/>
    </source>
</evidence>
<dbReference type="Proteomes" id="UP000002274">
    <property type="component" value="Chromosome"/>
</dbReference>
<keyword evidence="2 3" id="KW-0560">Oxidoreductase</keyword>
<dbReference type="InterPro" id="IPR036291">
    <property type="entry name" value="NAD(P)-bd_dom_sf"/>
</dbReference>
<dbReference type="PANTHER" id="PTHR10996">
    <property type="entry name" value="2-HYDROXYACID DEHYDROGENASE-RELATED"/>
    <property type="match status" value="1"/>
</dbReference>
<evidence type="ECO:0000313" key="6">
    <source>
        <dbReference type="EMBL" id="ABM77876.1"/>
    </source>
</evidence>
<dbReference type="GO" id="GO:0030267">
    <property type="term" value="F:glyoxylate reductase (NADPH) activity"/>
    <property type="evidence" value="ECO:0007669"/>
    <property type="project" value="TreeGrafter"/>
</dbReference>
<dbReference type="InterPro" id="IPR006140">
    <property type="entry name" value="D-isomer_DH_NAD-bd"/>
</dbReference>
<dbReference type="InterPro" id="IPR029753">
    <property type="entry name" value="D-isomer_DH_CS"/>
</dbReference>
<dbReference type="RefSeq" id="WP_011825778.1">
    <property type="nucleotide sequence ID" value="NC_008820.1"/>
</dbReference>
<name>A2C8R6_PROM3</name>
<dbReference type="Gene3D" id="3.40.50.720">
    <property type="entry name" value="NAD(P)-binding Rossmann-like Domain"/>
    <property type="match status" value="2"/>
</dbReference>
<reference evidence="6 7" key="1">
    <citation type="journal article" date="2007" name="PLoS Genet.">
        <title>Patterns and implications of gene gain and loss in the evolution of Prochlorococcus.</title>
        <authorList>
            <person name="Kettler G.C."/>
            <person name="Martiny A.C."/>
            <person name="Huang K."/>
            <person name="Zucker J."/>
            <person name="Coleman M.L."/>
            <person name="Rodrigue S."/>
            <person name="Chen F."/>
            <person name="Lapidus A."/>
            <person name="Ferriera S."/>
            <person name="Johnson J."/>
            <person name="Steglich C."/>
            <person name="Church G.M."/>
            <person name="Richardson P."/>
            <person name="Chisholm S.W."/>
        </authorList>
    </citation>
    <scope>NUCLEOTIDE SEQUENCE [LARGE SCALE GENOMIC DNA]</scope>
    <source>
        <strain evidence="6 7">MIT 9303</strain>
    </source>
</reference>
<dbReference type="HOGENOM" id="CLU_019796_1_2_3"/>